<protein>
    <submittedName>
        <fullName evidence="1">Uncharacterized protein</fullName>
    </submittedName>
</protein>
<feature type="non-terminal residue" evidence="1">
    <location>
        <position position="104"/>
    </location>
</feature>
<name>A0AAE2D2N1_SCHME</name>
<gene>
    <name evidence="1" type="ORF">MN116_008041</name>
</gene>
<accession>A0AAE2D2N1</accession>
<dbReference type="Proteomes" id="UP001292079">
    <property type="component" value="Unassembled WGS sequence"/>
</dbReference>
<comment type="caution">
    <text evidence="1">The sequence shown here is derived from an EMBL/GenBank/DDBJ whole genome shotgun (WGS) entry which is preliminary data.</text>
</comment>
<proteinExistence type="predicted"/>
<evidence type="ECO:0000313" key="2">
    <source>
        <dbReference type="Proteomes" id="UP001292079"/>
    </source>
</evidence>
<sequence>TPTEIYNLLNNYGIDEFIRNVPWNIFIQTHKLMYGFKKSQCNKDECDTLPEYIYPGINEVVNKLNEAIYYQVQLNSHSLVHDVLKTIAKTLNTTIDSSKYLFVN</sequence>
<keyword evidence="2" id="KW-1185">Reference proteome</keyword>
<organism evidence="1 2">
    <name type="scientific">Schistosoma mekongi</name>
    <name type="common">Parasitic worm</name>
    <dbReference type="NCBI Taxonomy" id="38744"/>
    <lineage>
        <taxon>Eukaryota</taxon>
        <taxon>Metazoa</taxon>
        <taxon>Spiralia</taxon>
        <taxon>Lophotrochozoa</taxon>
        <taxon>Platyhelminthes</taxon>
        <taxon>Trematoda</taxon>
        <taxon>Digenea</taxon>
        <taxon>Strigeidida</taxon>
        <taxon>Schistosomatoidea</taxon>
        <taxon>Schistosomatidae</taxon>
        <taxon>Schistosoma</taxon>
    </lineage>
</organism>
<reference evidence="1" key="2">
    <citation type="journal article" date="2023" name="Infect Dis Poverty">
        <title>Chromosome-scale genome of the human blood fluke Schistosoma mekongi and its implications for public health.</title>
        <authorList>
            <person name="Zhou M."/>
            <person name="Xu L."/>
            <person name="Xu D."/>
            <person name="Chen W."/>
            <person name="Khan J."/>
            <person name="Hu Y."/>
            <person name="Huang H."/>
            <person name="Wei H."/>
            <person name="Zhang Y."/>
            <person name="Chusongsang P."/>
            <person name="Tanasarnprasert K."/>
            <person name="Hu X."/>
            <person name="Limpanont Y."/>
            <person name="Lv Z."/>
        </authorList>
    </citation>
    <scope>NUCLEOTIDE SEQUENCE</scope>
    <source>
        <strain evidence="1">LV_2022a</strain>
    </source>
</reference>
<dbReference type="AlphaFoldDB" id="A0AAE2D2N1"/>
<evidence type="ECO:0000313" key="1">
    <source>
        <dbReference type="EMBL" id="KAK4468879.1"/>
    </source>
</evidence>
<dbReference type="EMBL" id="JALJAT010000006">
    <property type="protein sequence ID" value="KAK4468879.1"/>
    <property type="molecule type" value="Genomic_DNA"/>
</dbReference>
<reference evidence="1" key="1">
    <citation type="submission" date="2022-04" db="EMBL/GenBank/DDBJ databases">
        <authorList>
            <person name="Xu L."/>
            <person name="Lv Z."/>
        </authorList>
    </citation>
    <scope>NUCLEOTIDE SEQUENCE</scope>
    <source>
        <strain evidence="1">LV_2022a</strain>
    </source>
</reference>